<dbReference type="InterPro" id="IPR011006">
    <property type="entry name" value="CheY-like_superfamily"/>
</dbReference>
<dbReference type="EC" id="2.7.13.3" evidence="2"/>
<sequence>MKVSLRTAFVAMLLVATVPVALLMSYLLLEKMRSEQQRLRLDLDREAQVLAEAVENEMQATIEALRIVALSESLRHGDVRDFERAIAGRGPLRSGWKGSFLTDTRGLVIFDTTGAARRGTLPPVPGFRQMLWDEKPLVSNLLQHPPSGQAATVIAIPVVIDGNLRFGLGVWVSWAAWQVIVKRSAPSEGYSVLFDRERRVIARSTDPQHVGKRLPDTAVPGVSTDAATRSVLLAGWGVRRDMATAPVAAGQIRSIGIAWATAAACLLLGVTMALLLARRIRRPLEALARDGGAARLGTVHVREIAALRDALQASHERDQAARDVLRRKADEFETLFNSSPIGLAFAQDRDCENVLRNATMVQLFGRRGGDAEPSVFHEGRPVLPHEMPLCVAARTGQAVAVTELEIRAPHRPVVHAIANAVPLRDAQGRPRGAIAAMVDISARKEVEAQLVEAHEQLKAASQSKDEFLAMLGHELRNPLNAISTAVEVLHHGEMPDAKARSARGIIRRQTLHLSHMIGDLLDMTRILSGKERLVCEPMDLALLVRRTLDMLTITGDTSRHPIERQLDEAWVMADASRLEQVVTNLVGNAIKYTPVGRRIGVEVRAQEGEVIFSVVDEGDGIAPDLLPRVFDLFVQGERTLDRRAGGLGIGLSLVKRLVELHGGTVSAASSTAGSRFEVRLPRVEAARAAPAHTDSAVRPGLRVLVVEDNPDSLQSMCDLLRLDGHKVSGENTGTAGLETLLAEWPDVAIVDIGLPGLNGFELALAARSRGYAGRMIAVSGYGQNEDVQRAMRSGFDLHAVKPVDAQQLRRWLRDGAHMHA</sequence>
<gene>
    <name evidence="9" type="ORF">RXV79_14470</name>
</gene>
<dbReference type="InterPro" id="IPR035965">
    <property type="entry name" value="PAS-like_dom_sf"/>
</dbReference>
<dbReference type="PROSITE" id="PS50110">
    <property type="entry name" value="RESPONSE_REGULATORY"/>
    <property type="match status" value="1"/>
</dbReference>
<dbReference type="Gene3D" id="3.30.565.10">
    <property type="entry name" value="Histidine kinase-like ATPase, C-terminal domain"/>
    <property type="match status" value="1"/>
</dbReference>
<evidence type="ECO:0000256" key="2">
    <source>
        <dbReference type="ARBA" id="ARBA00012438"/>
    </source>
</evidence>
<keyword evidence="3 4" id="KW-0597">Phosphoprotein</keyword>
<feature type="domain" description="Response regulatory" evidence="7">
    <location>
        <begin position="702"/>
        <end position="816"/>
    </location>
</feature>
<keyword evidence="5" id="KW-0812">Transmembrane</keyword>
<dbReference type="GO" id="GO:0005524">
    <property type="term" value="F:ATP binding"/>
    <property type="evidence" value="ECO:0007669"/>
    <property type="project" value="UniProtKB-KW"/>
</dbReference>
<dbReference type="InterPro" id="IPR000700">
    <property type="entry name" value="PAS-assoc_C"/>
</dbReference>
<dbReference type="InterPro" id="IPR005467">
    <property type="entry name" value="His_kinase_dom"/>
</dbReference>
<dbReference type="SMART" id="SM00387">
    <property type="entry name" value="HATPase_c"/>
    <property type="match status" value="1"/>
</dbReference>
<dbReference type="SMART" id="SM00448">
    <property type="entry name" value="REC"/>
    <property type="match status" value="1"/>
</dbReference>
<evidence type="ECO:0000259" key="7">
    <source>
        <dbReference type="PROSITE" id="PS50110"/>
    </source>
</evidence>
<dbReference type="PROSITE" id="PS50109">
    <property type="entry name" value="HIS_KIN"/>
    <property type="match status" value="1"/>
</dbReference>
<evidence type="ECO:0000259" key="8">
    <source>
        <dbReference type="PROSITE" id="PS50113"/>
    </source>
</evidence>
<dbReference type="InterPro" id="IPR036097">
    <property type="entry name" value="HisK_dim/P_sf"/>
</dbReference>
<evidence type="ECO:0000313" key="9">
    <source>
        <dbReference type="EMBL" id="WOB06129.1"/>
    </source>
</evidence>
<dbReference type="SUPFAM" id="SSF55785">
    <property type="entry name" value="PYP-like sensor domain (PAS domain)"/>
    <property type="match status" value="1"/>
</dbReference>
<reference evidence="9 10" key="1">
    <citation type="submission" date="2023-10" db="EMBL/GenBank/DDBJ databases">
        <title>Bacteria for the degradation of biodegradable plastic PBAT(Polybutylene adipate terephthalate).</title>
        <authorList>
            <person name="Weon H.-Y."/>
            <person name="Yeon J."/>
        </authorList>
    </citation>
    <scope>NUCLEOTIDE SEQUENCE [LARGE SCALE GENOMIC DNA]</scope>
    <source>
        <strain evidence="9 10">SBD 7-3</strain>
    </source>
</reference>
<dbReference type="SUPFAM" id="SSF47384">
    <property type="entry name" value="Homodimeric domain of signal transducing histidine kinase"/>
    <property type="match status" value="1"/>
</dbReference>
<dbReference type="EMBL" id="CP136336">
    <property type="protein sequence ID" value="WOB06129.1"/>
    <property type="molecule type" value="Genomic_DNA"/>
</dbReference>
<evidence type="ECO:0000313" key="10">
    <source>
        <dbReference type="Proteomes" id="UP001303946"/>
    </source>
</evidence>
<feature type="domain" description="PAC" evidence="8">
    <location>
        <begin position="400"/>
        <end position="452"/>
    </location>
</feature>
<keyword evidence="9" id="KW-0547">Nucleotide-binding</keyword>
<evidence type="ECO:0000256" key="5">
    <source>
        <dbReference type="SAM" id="Phobius"/>
    </source>
</evidence>
<dbReference type="Pfam" id="PF08448">
    <property type="entry name" value="PAS_4"/>
    <property type="match status" value="1"/>
</dbReference>
<dbReference type="SUPFAM" id="SSF55874">
    <property type="entry name" value="ATPase domain of HSP90 chaperone/DNA topoisomerase II/histidine kinase"/>
    <property type="match status" value="1"/>
</dbReference>
<dbReference type="PANTHER" id="PTHR43547">
    <property type="entry name" value="TWO-COMPONENT HISTIDINE KINASE"/>
    <property type="match status" value="1"/>
</dbReference>
<dbReference type="Gene3D" id="3.40.50.2300">
    <property type="match status" value="1"/>
</dbReference>
<dbReference type="Pfam" id="PF02518">
    <property type="entry name" value="HATPase_c"/>
    <property type="match status" value="1"/>
</dbReference>
<dbReference type="PRINTS" id="PR00344">
    <property type="entry name" value="BCTRLSENSOR"/>
</dbReference>
<dbReference type="InterPro" id="IPR003661">
    <property type="entry name" value="HisK_dim/P_dom"/>
</dbReference>
<dbReference type="Pfam" id="PF00072">
    <property type="entry name" value="Response_reg"/>
    <property type="match status" value="1"/>
</dbReference>
<dbReference type="Proteomes" id="UP001303946">
    <property type="component" value="Chromosome"/>
</dbReference>
<keyword evidence="10" id="KW-1185">Reference proteome</keyword>
<evidence type="ECO:0000259" key="6">
    <source>
        <dbReference type="PROSITE" id="PS50109"/>
    </source>
</evidence>
<dbReference type="InterPro" id="IPR001789">
    <property type="entry name" value="Sig_transdc_resp-reg_receiver"/>
</dbReference>
<evidence type="ECO:0000256" key="4">
    <source>
        <dbReference type="PROSITE-ProRule" id="PRU00169"/>
    </source>
</evidence>
<organism evidence="9 10">
    <name type="scientific">Piscinibacter gummiphilus</name>
    <dbReference type="NCBI Taxonomy" id="946333"/>
    <lineage>
        <taxon>Bacteria</taxon>
        <taxon>Pseudomonadati</taxon>
        <taxon>Pseudomonadota</taxon>
        <taxon>Betaproteobacteria</taxon>
        <taxon>Burkholderiales</taxon>
        <taxon>Sphaerotilaceae</taxon>
        <taxon>Piscinibacter</taxon>
    </lineage>
</organism>
<dbReference type="Pfam" id="PF00512">
    <property type="entry name" value="HisKA"/>
    <property type="match status" value="1"/>
</dbReference>
<dbReference type="RefSeq" id="WP_316698448.1">
    <property type="nucleotide sequence ID" value="NZ_CP136336.1"/>
</dbReference>
<feature type="transmembrane region" description="Helical" evidence="5">
    <location>
        <begin position="7"/>
        <end position="29"/>
    </location>
</feature>
<evidence type="ECO:0000256" key="3">
    <source>
        <dbReference type="ARBA" id="ARBA00022553"/>
    </source>
</evidence>
<dbReference type="InterPro" id="IPR003594">
    <property type="entry name" value="HATPase_dom"/>
</dbReference>
<dbReference type="CDD" id="cd00082">
    <property type="entry name" value="HisKA"/>
    <property type="match status" value="1"/>
</dbReference>
<dbReference type="InterPro" id="IPR013656">
    <property type="entry name" value="PAS_4"/>
</dbReference>
<dbReference type="InterPro" id="IPR036890">
    <property type="entry name" value="HATPase_C_sf"/>
</dbReference>
<comment type="catalytic activity">
    <reaction evidence="1">
        <text>ATP + protein L-histidine = ADP + protein N-phospho-L-histidine.</text>
        <dbReference type="EC" id="2.7.13.3"/>
    </reaction>
</comment>
<keyword evidence="5" id="KW-1133">Transmembrane helix</keyword>
<dbReference type="PANTHER" id="PTHR43547:SF2">
    <property type="entry name" value="HYBRID SIGNAL TRANSDUCTION HISTIDINE KINASE C"/>
    <property type="match status" value="1"/>
</dbReference>
<keyword evidence="9" id="KW-0067">ATP-binding</keyword>
<dbReference type="SMART" id="SM00388">
    <property type="entry name" value="HisKA"/>
    <property type="match status" value="1"/>
</dbReference>
<dbReference type="InterPro" id="IPR004358">
    <property type="entry name" value="Sig_transdc_His_kin-like_C"/>
</dbReference>
<feature type="modified residue" description="4-aspartylphosphate" evidence="4">
    <location>
        <position position="751"/>
    </location>
</feature>
<evidence type="ECO:0000256" key="1">
    <source>
        <dbReference type="ARBA" id="ARBA00000085"/>
    </source>
</evidence>
<feature type="transmembrane region" description="Helical" evidence="5">
    <location>
        <begin position="256"/>
        <end position="277"/>
    </location>
</feature>
<proteinExistence type="predicted"/>
<dbReference type="Gene3D" id="1.10.287.130">
    <property type="match status" value="1"/>
</dbReference>
<accession>A0ABZ0CMK9</accession>
<feature type="domain" description="Histidine kinase" evidence="6">
    <location>
        <begin position="470"/>
        <end position="684"/>
    </location>
</feature>
<dbReference type="SUPFAM" id="SSF52172">
    <property type="entry name" value="CheY-like"/>
    <property type="match status" value="1"/>
</dbReference>
<name>A0ABZ0CMK9_9BURK</name>
<dbReference type="Gene3D" id="3.30.450.20">
    <property type="entry name" value="PAS domain"/>
    <property type="match status" value="2"/>
</dbReference>
<protein>
    <recommendedName>
        <fullName evidence="2">histidine kinase</fullName>
        <ecNumber evidence="2">2.7.13.3</ecNumber>
    </recommendedName>
</protein>
<dbReference type="PROSITE" id="PS50113">
    <property type="entry name" value="PAC"/>
    <property type="match status" value="1"/>
</dbReference>
<keyword evidence="5" id="KW-0472">Membrane</keyword>